<dbReference type="PANTHER" id="PTHR10515:SF0">
    <property type="entry name" value="THYMIDINE PHOSPHORYLASE"/>
    <property type="match status" value="1"/>
</dbReference>
<dbReference type="EC" id="2.4.2.4" evidence="4"/>
<dbReference type="InterPro" id="IPR013466">
    <property type="entry name" value="Thymidine/AMP_Pase"/>
</dbReference>
<dbReference type="NCBIfam" id="TIGR02645">
    <property type="entry name" value="ARCH_P_rylase"/>
    <property type="match status" value="1"/>
</dbReference>
<dbReference type="InterPro" id="IPR036320">
    <property type="entry name" value="Glycosyl_Trfase_fam3_N_dom_sf"/>
</dbReference>
<keyword evidence="7" id="KW-1185">Reference proteome</keyword>
<dbReference type="EMBL" id="FONH01000001">
    <property type="protein sequence ID" value="SFE01019.1"/>
    <property type="molecule type" value="Genomic_DNA"/>
</dbReference>
<organism evidence="6 7">
    <name type="scientific">Dyella marensis</name>
    <dbReference type="NCBI Taxonomy" id="500610"/>
    <lineage>
        <taxon>Bacteria</taxon>
        <taxon>Pseudomonadati</taxon>
        <taxon>Pseudomonadota</taxon>
        <taxon>Gammaproteobacteria</taxon>
        <taxon>Lysobacterales</taxon>
        <taxon>Rhodanobacteraceae</taxon>
        <taxon>Dyella</taxon>
    </lineage>
</organism>
<feature type="domain" description="Pyrimidine nucleoside phosphorylase C-terminal" evidence="5">
    <location>
        <begin position="451"/>
        <end position="518"/>
    </location>
</feature>
<dbReference type="HAMAP" id="MF_00703">
    <property type="entry name" value="Thymid_phosp_2"/>
    <property type="match status" value="1"/>
</dbReference>
<dbReference type="SUPFAM" id="SSF52418">
    <property type="entry name" value="Nucleoside phosphorylase/phosphoribosyltransferase catalytic domain"/>
    <property type="match status" value="1"/>
</dbReference>
<reference evidence="7" key="1">
    <citation type="submission" date="2016-10" db="EMBL/GenBank/DDBJ databases">
        <authorList>
            <person name="Varghese N."/>
            <person name="Submissions S."/>
        </authorList>
    </citation>
    <scope>NUCLEOTIDE SEQUENCE [LARGE SCALE GENOMIC DNA]</scope>
    <source>
        <strain evidence="7">UNC178MFTsu3.1</strain>
    </source>
</reference>
<dbReference type="RefSeq" id="WP_081805071.1">
    <property type="nucleotide sequence ID" value="NZ_FONH01000001.1"/>
</dbReference>
<sequence length="524" mass="55648">MTAPIPPAACPLPDAAPPEIPRPVLSCAQLRRVGIDTGDEHVIYLHEDSPICRAEGFGAHSRVQISIDERRLLARLNMVSGGWLAPEEAGLSEPAWSALAPRLGETAMFAHPSSVESLSRVRAKIHGQPLNNEDFQAIMQDVAQRRYSALELAAFVTACANGHLTPREISSLTGAMVATGARLDWSRAIVADKHCIGGLPGNRTTPIVVAIATSLGLVMPKTSSRAITSPAGTADTMEMLAPVDLSLPRMREIVERTGGCLIWGGSIGLSPADDVMIRIERALDIDSEGQLVASVLSKKIAAGSSHVLIDMPVGPTAKIRDMIEARSLAACLQQVARDFGMHMRCVFTDGSQPIGRGVGPALEAHDVLAVLQGRPGAPLDLRERAIALASALLELTGAAAGEVLATRMATEALDRGAAWRQFQAICEAQGGMRTPGRAAQQYPVRSALGGRVHAIDNRQLSRTAKLAGAPMSPLAGLELHVRVGDRVEPGQPIFTVHAQTRGELAYAMEYVRRHPCIVTLAEAP</sequence>
<evidence type="ECO:0000313" key="7">
    <source>
        <dbReference type="Proteomes" id="UP000199477"/>
    </source>
</evidence>
<evidence type="ECO:0000256" key="1">
    <source>
        <dbReference type="ARBA" id="ARBA00022676"/>
    </source>
</evidence>
<dbReference type="Proteomes" id="UP000199477">
    <property type="component" value="Unassembled WGS sequence"/>
</dbReference>
<dbReference type="InterPro" id="IPR000053">
    <property type="entry name" value="Thymidine/pyrmidine_PPase"/>
</dbReference>
<dbReference type="Gene3D" id="3.40.1030.10">
    <property type="entry name" value="Nucleoside phosphorylase/phosphoribosyltransferase catalytic domain"/>
    <property type="match status" value="1"/>
</dbReference>
<dbReference type="InterPro" id="IPR013102">
    <property type="entry name" value="PYNP_C"/>
</dbReference>
<dbReference type="NCBIfam" id="NF003338">
    <property type="entry name" value="PRK04350.1"/>
    <property type="match status" value="1"/>
</dbReference>
<proteinExistence type="inferred from homology"/>
<dbReference type="InterPro" id="IPR000312">
    <property type="entry name" value="Glycosyl_Trfase_fam3"/>
</dbReference>
<evidence type="ECO:0000313" key="6">
    <source>
        <dbReference type="EMBL" id="SFE01019.1"/>
    </source>
</evidence>
<evidence type="ECO:0000256" key="4">
    <source>
        <dbReference type="HAMAP-Rule" id="MF_00703"/>
    </source>
</evidence>
<dbReference type="GO" id="GO:0005829">
    <property type="term" value="C:cytosol"/>
    <property type="evidence" value="ECO:0007669"/>
    <property type="project" value="TreeGrafter"/>
</dbReference>
<dbReference type="GO" id="GO:0009032">
    <property type="term" value="F:thymidine phosphorylase activity"/>
    <property type="evidence" value="ECO:0007669"/>
    <property type="project" value="UniProtKB-UniRule"/>
</dbReference>
<comment type="similarity">
    <text evidence="4">Belongs to the thymidine/pyrimidine-nucleoside phosphorylase family. Type 2 subfamily.</text>
</comment>
<dbReference type="Pfam" id="PF00591">
    <property type="entry name" value="Glycos_transf_3"/>
    <property type="match status" value="1"/>
</dbReference>
<dbReference type="InterPro" id="IPR017872">
    <property type="entry name" value="Pyrmidine_PPase_CS"/>
</dbReference>
<comment type="catalytic activity">
    <reaction evidence="3 4">
        <text>thymidine + phosphate = 2-deoxy-alpha-D-ribose 1-phosphate + thymine</text>
        <dbReference type="Rhea" id="RHEA:16037"/>
        <dbReference type="ChEBI" id="CHEBI:17748"/>
        <dbReference type="ChEBI" id="CHEBI:17821"/>
        <dbReference type="ChEBI" id="CHEBI:43474"/>
        <dbReference type="ChEBI" id="CHEBI:57259"/>
        <dbReference type="EC" id="2.4.2.4"/>
    </reaction>
</comment>
<name>A0A1I1X108_9GAMM</name>
<dbReference type="SUPFAM" id="SSF54680">
    <property type="entry name" value="Pyrimidine nucleoside phosphorylase C-terminal domain"/>
    <property type="match status" value="1"/>
</dbReference>
<dbReference type="InterPro" id="IPR028579">
    <property type="entry name" value="Thym_Pase_Put"/>
</dbReference>
<evidence type="ECO:0000256" key="3">
    <source>
        <dbReference type="ARBA" id="ARBA00048550"/>
    </source>
</evidence>
<dbReference type="STRING" id="500610.SAMN02799615_00083"/>
<dbReference type="Pfam" id="PF07831">
    <property type="entry name" value="PYNP_C"/>
    <property type="match status" value="1"/>
</dbReference>
<dbReference type="InterPro" id="IPR036566">
    <property type="entry name" value="PYNP-like_C_sf"/>
</dbReference>
<keyword evidence="1 4" id="KW-0328">Glycosyltransferase</keyword>
<accession>A0A1I1X108</accession>
<dbReference type="AlphaFoldDB" id="A0A1I1X108"/>
<gene>
    <name evidence="6" type="ORF">SAMN02799615_00083</name>
</gene>
<dbReference type="InterPro" id="IPR035902">
    <property type="entry name" value="Nuc_phospho_transferase"/>
</dbReference>
<dbReference type="Gene3D" id="3.90.1170.30">
    <property type="entry name" value="Pyrimidine nucleoside phosphorylase-like, C-terminal domain"/>
    <property type="match status" value="1"/>
</dbReference>
<dbReference type="InterPro" id="IPR017459">
    <property type="entry name" value="Glycosyl_Trfase_fam3_N_dom"/>
</dbReference>
<dbReference type="PROSITE" id="PS00647">
    <property type="entry name" value="THYMID_PHOSPHORYLASE"/>
    <property type="match status" value="1"/>
</dbReference>
<dbReference type="GO" id="GO:0006213">
    <property type="term" value="P:pyrimidine nucleoside metabolic process"/>
    <property type="evidence" value="ECO:0007669"/>
    <property type="project" value="InterPro"/>
</dbReference>
<dbReference type="SUPFAM" id="SSF47648">
    <property type="entry name" value="Nucleoside phosphorylase/phosphoribosyltransferase N-terminal domain"/>
    <property type="match status" value="1"/>
</dbReference>
<dbReference type="Gene3D" id="1.20.970.50">
    <property type="match status" value="1"/>
</dbReference>
<evidence type="ECO:0000256" key="2">
    <source>
        <dbReference type="ARBA" id="ARBA00022679"/>
    </source>
</evidence>
<dbReference type="Pfam" id="PF02885">
    <property type="entry name" value="Glycos_trans_3N"/>
    <property type="match status" value="1"/>
</dbReference>
<dbReference type="SMART" id="SM00941">
    <property type="entry name" value="PYNP_C"/>
    <property type="match status" value="1"/>
</dbReference>
<evidence type="ECO:0000259" key="5">
    <source>
        <dbReference type="SMART" id="SM00941"/>
    </source>
</evidence>
<protein>
    <recommendedName>
        <fullName evidence="4">Putative thymidine phosphorylase</fullName>
        <ecNumber evidence="4">2.4.2.4</ecNumber>
    </recommendedName>
    <alternativeName>
        <fullName evidence="4">TdRPase</fullName>
    </alternativeName>
</protein>
<keyword evidence="2 4" id="KW-0808">Transferase</keyword>
<dbReference type="GO" id="GO:0004645">
    <property type="term" value="F:1,4-alpha-oligoglucan phosphorylase activity"/>
    <property type="evidence" value="ECO:0007669"/>
    <property type="project" value="InterPro"/>
</dbReference>
<dbReference type="GO" id="GO:0006206">
    <property type="term" value="P:pyrimidine nucleobase metabolic process"/>
    <property type="evidence" value="ECO:0007669"/>
    <property type="project" value="InterPro"/>
</dbReference>
<dbReference type="PANTHER" id="PTHR10515">
    <property type="entry name" value="THYMIDINE PHOSPHORYLASE"/>
    <property type="match status" value="1"/>
</dbReference>